<accession>A0A2T5E2J8</accession>
<evidence type="ECO:0000313" key="2">
    <source>
        <dbReference type="Proteomes" id="UP000244197"/>
    </source>
</evidence>
<dbReference type="AlphaFoldDB" id="A0A2T5E2J8"/>
<dbReference type="RefSeq" id="WP_181360230.1">
    <property type="nucleotide sequence ID" value="NZ_PIFK01000147.1"/>
</dbReference>
<dbReference type="EMBL" id="PIFK01000147">
    <property type="protein sequence ID" value="PTP13566.1"/>
    <property type="molecule type" value="Genomic_DNA"/>
</dbReference>
<proteinExistence type="predicted"/>
<sequence length="110" mass="12587">SPPSIVKIDDDYFNVANDGSTFAMSNDVIDTPFAIALDCKHFSALSMQLMDISLAAMDKRLYKLRADFYADKTYDTDTSDHQTEEAKVNRNYRVDTARSDLERQFRDEDS</sequence>
<gene>
    <name evidence="1" type="ORF">CWO07_26390</name>
</gene>
<comment type="caution">
    <text evidence="1">The sequence shown here is derived from an EMBL/GenBank/DDBJ whole genome shotgun (WGS) entry which is preliminary data.</text>
</comment>
<protein>
    <submittedName>
        <fullName evidence="1">Uncharacterized protein</fullName>
    </submittedName>
</protein>
<dbReference type="Proteomes" id="UP000244197">
    <property type="component" value="Unassembled WGS sequence"/>
</dbReference>
<name>A0A2T5E2J8_VIBSP</name>
<feature type="non-terminal residue" evidence="1">
    <location>
        <position position="1"/>
    </location>
</feature>
<evidence type="ECO:0000313" key="1">
    <source>
        <dbReference type="EMBL" id="PTP13566.1"/>
    </source>
</evidence>
<reference evidence="1 2" key="1">
    <citation type="submission" date="2017-11" db="EMBL/GenBank/DDBJ databases">
        <title>Population delineation of vibrios coincides with oyster pathogenicity.</title>
        <authorList>
            <person name="Bruto M."/>
            <person name="Labreuche Y."/>
            <person name="James A."/>
            <person name="Piel D."/>
            <person name="Chenivesse S."/>
            <person name="Petton B."/>
            <person name="Polz M.F."/>
            <person name="Le Roux F."/>
        </authorList>
    </citation>
    <scope>NUCLEOTIDE SEQUENCE [LARGE SCALE GENOMIC DNA]</scope>
    <source>
        <strain evidence="1 2">FF_144</strain>
    </source>
</reference>
<organism evidence="1 2">
    <name type="scientific">Vibrio splendidus</name>
    <dbReference type="NCBI Taxonomy" id="29497"/>
    <lineage>
        <taxon>Bacteria</taxon>
        <taxon>Pseudomonadati</taxon>
        <taxon>Pseudomonadota</taxon>
        <taxon>Gammaproteobacteria</taxon>
        <taxon>Vibrionales</taxon>
        <taxon>Vibrionaceae</taxon>
        <taxon>Vibrio</taxon>
    </lineage>
</organism>